<comment type="caution">
    <text evidence="8">The sequence shown here is derived from an EMBL/GenBank/DDBJ whole genome shotgun (WGS) entry which is preliminary data.</text>
</comment>
<feature type="transmembrane region" description="Helical" evidence="6">
    <location>
        <begin position="21"/>
        <end position="41"/>
    </location>
</feature>
<proteinExistence type="predicted"/>
<comment type="subcellular location">
    <subcellularLocation>
        <location evidence="1">Cell membrane</location>
        <topology evidence="1">Multi-pass membrane protein</topology>
    </subcellularLocation>
</comment>
<evidence type="ECO:0000259" key="7">
    <source>
        <dbReference type="Pfam" id="PF12698"/>
    </source>
</evidence>
<dbReference type="PANTHER" id="PTHR30294">
    <property type="entry name" value="MEMBRANE COMPONENT OF ABC TRANSPORTER YHHJ-RELATED"/>
    <property type="match status" value="1"/>
</dbReference>
<gene>
    <name evidence="8" type="ORF">J2Z60_000267</name>
</gene>
<dbReference type="EMBL" id="JAGGLU010000001">
    <property type="protein sequence ID" value="MBP2057105.1"/>
    <property type="molecule type" value="Genomic_DNA"/>
</dbReference>
<feature type="domain" description="ABC-2 type transporter transmembrane" evidence="7">
    <location>
        <begin position="19"/>
        <end position="375"/>
    </location>
</feature>
<dbReference type="Pfam" id="PF12698">
    <property type="entry name" value="ABC2_membrane_3"/>
    <property type="match status" value="1"/>
</dbReference>
<evidence type="ECO:0000256" key="3">
    <source>
        <dbReference type="ARBA" id="ARBA00022692"/>
    </source>
</evidence>
<evidence type="ECO:0000256" key="2">
    <source>
        <dbReference type="ARBA" id="ARBA00022475"/>
    </source>
</evidence>
<evidence type="ECO:0000256" key="5">
    <source>
        <dbReference type="ARBA" id="ARBA00023136"/>
    </source>
</evidence>
<keyword evidence="9" id="KW-1185">Reference proteome</keyword>
<evidence type="ECO:0000313" key="8">
    <source>
        <dbReference type="EMBL" id="MBP2057105.1"/>
    </source>
</evidence>
<accession>A0ABS4MBP9</accession>
<protein>
    <submittedName>
        <fullName evidence="8">ABC-2 type transport system permease protein</fullName>
    </submittedName>
</protein>
<dbReference type="PANTHER" id="PTHR30294:SF29">
    <property type="entry name" value="MULTIDRUG ABC TRANSPORTER PERMEASE YBHS-RELATED"/>
    <property type="match status" value="1"/>
</dbReference>
<feature type="transmembrane region" description="Helical" evidence="6">
    <location>
        <begin position="304"/>
        <end position="323"/>
    </location>
</feature>
<keyword evidence="2" id="KW-1003">Cell membrane</keyword>
<evidence type="ECO:0000256" key="4">
    <source>
        <dbReference type="ARBA" id="ARBA00022989"/>
    </source>
</evidence>
<feature type="transmembrane region" description="Helical" evidence="6">
    <location>
        <begin position="216"/>
        <end position="243"/>
    </location>
</feature>
<feature type="transmembrane region" description="Helical" evidence="6">
    <location>
        <begin position="272"/>
        <end position="297"/>
    </location>
</feature>
<sequence length="403" mass="44350">MNKTLIVAKNTYLKGVKSWSFILMIISPIAFIAVSILVGMFTASSSDEGNSVALVSTVPGISQTFKKSDVFEKYNSLTQAKKDLKNDDIDGYVVIKQSGDKLSANYYGYELDSTSKKELSNKLTLLQNSLNLARAKLSQKQILALNQKFSYNEHLKKDANSDDQDTAQTLSFFVLIFILYMLALTYTQVIATNIATEKGTKIMEVIFSSMPGEDYFTGKVIGVIGEIITQLAVYVVAFTGFYLSSPSIPGISGFVKDNKPMIDSIIANLGSWGLLFIIIALIICIIYAAFCGALVANPQDANKALQPILIVIMIGFILSMSVINNGNNLVSQVTSYIPLISSFIMPLRVINGHASNIEAMISIIISIVAAVGSFIWIRRIYPGLILQTEDQNMWKNFKRGLMR</sequence>
<keyword evidence="4 6" id="KW-1133">Transmembrane helix</keyword>
<keyword evidence="5 6" id="KW-0472">Membrane</keyword>
<evidence type="ECO:0000256" key="6">
    <source>
        <dbReference type="SAM" id="Phobius"/>
    </source>
</evidence>
<keyword evidence="3 6" id="KW-0812">Transmembrane</keyword>
<evidence type="ECO:0000313" key="9">
    <source>
        <dbReference type="Proteomes" id="UP001519292"/>
    </source>
</evidence>
<name>A0ABS4MBP9_9LACO</name>
<dbReference type="RefSeq" id="WP_209685622.1">
    <property type="nucleotide sequence ID" value="NZ_JAGGLU010000001.1"/>
</dbReference>
<dbReference type="InterPro" id="IPR051449">
    <property type="entry name" value="ABC-2_transporter_component"/>
</dbReference>
<dbReference type="Proteomes" id="UP001519292">
    <property type="component" value="Unassembled WGS sequence"/>
</dbReference>
<reference evidence="8 9" key="1">
    <citation type="submission" date="2021-03" db="EMBL/GenBank/DDBJ databases">
        <title>Genomic Encyclopedia of Type Strains, Phase IV (KMG-IV): sequencing the most valuable type-strain genomes for metagenomic binning, comparative biology and taxonomic classification.</title>
        <authorList>
            <person name="Goeker M."/>
        </authorList>
    </citation>
    <scope>NUCLEOTIDE SEQUENCE [LARGE SCALE GENOMIC DNA]</scope>
    <source>
        <strain evidence="8 9">DSM 101872</strain>
    </source>
</reference>
<feature type="transmembrane region" description="Helical" evidence="6">
    <location>
        <begin position="359"/>
        <end position="377"/>
    </location>
</feature>
<feature type="transmembrane region" description="Helical" evidence="6">
    <location>
        <begin position="170"/>
        <end position="195"/>
    </location>
</feature>
<dbReference type="InterPro" id="IPR013525">
    <property type="entry name" value="ABC2_TM"/>
</dbReference>
<evidence type="ECO:0000256" key="1">
    <source>
        <dbReference type="ARBA" id="ARBA00004651"/>
    </source>
</evidence>
<organism evidence="8 9">
    <name type="scientific">Lactobacillus colini</name>
    <dbReference type="NCBI Taxonomy" id="1819254"/>
    <lineage>
        <taxon>Bacteria</taxon>
        <taxon>Bacillati</taxon>
        <taxon>Bacillota</taxon>
        <taxon>Bacilli</taxon>
        <taxon>Lactobacillales</taxon>
        <taxon>Lactobacillaceae</taxon>
        <taxon>Lactobacillus</taxon>
    </lineage>
</organism>